<dbReference type="EMBL" id="VMHJ01000002">
    <property type="protein sequence ID" value="TSJ85691.1"/>
    <property type="molecule type" value="Genomic_DNA"/>
</dbReference>
<gene>
    <name evidence="1" type="ORF">FPK29_04845</name>
</gene>
<dbReference type="AlphaFoldDB" id="A0A556R9Y0"/>
<sequence length="170" mass="18553">MSKQIKYSEATLVYAKIMTHHGNAPFEDADAQQFWRELDDLVTLHDANAAVEQFYGSHPGTDWMRAGDVNILAKRSRAARLPEQAEIGRLMDQAGIDSDHAFAYRRQLIKAISLGKPVVQAQALAVEAASRQAIEAPKPAKPRPKSYHFAGRGQAQIGAMSLKDTIGGAA</sequence>
<name>A0A556R9Y0_9BIFI</name>
<organism evidence="1 2">
    <name type="scientific">Bifidobacterium asteroides</name>
    <dbReference type="NCBI Taxonomy" id="1684"/>
    <lineage>
        <taxon>Bacteria</taxon>
        <taxon>Bacillati</taxon>
        <taxon>Actinomycetota</taxon>
        <taxon>Actinomycetes</taxon>
        <taxon>Bifidobacteriales</taxon>
        <taxon>Bifidobacteriaceae</taxon>
        <taxon>Bifidobacterium</taxon>
    </lineage>
</organism>
<evidence type="ECO:0000313" key="1">
    <source>
        <dbReference type="EMBL" id="TSJ85691.1"/>
    </source>
</evidence>
<evidence type="ECO:0000313" key="2">
    <source>
        <dbReference type="Proteomes" id="UP000317536"/>
    </source>
</evidence>
<protein>
    <submittedName>
        <fullName evidence="1">Uncharacterized protein</fullName>
    </submittedName>
</protein>
<comment type="caution">
    <text evidence="1">The sequence shown here is derived from an EMBL/GenBank/DDBJ whole genome shotgun (WGS) entry which is preliminary data.</text>
</comment>
<dbReference type="Proteomes" id="UP000317536">
    <property type="component" value="Unassembled WGS sequence"/>
</dbReference>
<proteinExistence type="predicted"/>
<reference evidence="1 2" key="1">
    <citation type="submission" date="2019-07" db="EMBL/GenBank/DDBJ databases">
        <title>Bifidobacterium asteroides genomes.</title>
        <authorList>
            <person name="Zheng H."/>
        </authorList>
    </citation>
    <scope>NUCLEOTIDE SEQUENCE [LARGE SCALE GENOMIC DNA]</scope>
    <source>
        <strain evidence="1 2">W8111</strain>
    </source>
</reference>
<accession>A0A556R9Y0</accession>